<organism evidence="3 4">
    <name type="scientific">Neisseria mucosa C102</name>
    <dbReference type="NCBI Taxonomy" id="435832"/>
    <lineage>
        <taxon>Bacteria</taxon>
        <taxon>Pseudomonadati</taxon>
        <taxon>Pseudomonadota</taxon>
        <taxon>Betaproteobacteria</taxon>
        <taxon>Neisseriales</taxon>
        <taxon>Neisseriaceae</taxon>
        <taxon>Neisseria</taxon>
    </lineage>
</organism>
<feature type="domain" description="DUF306" evidence="2">
    <location>
        <begin position="59"/>
        <end position="152"/>
    </location>
</feature>
<accession>A0ABN0CCJ0</accession>
<dbReference type="InterPro" id="IPR053147">
    <property type="entry name" value="Hsp_HslJ-like"/>
</dbReference>
<dbReference type="PANTHER" id="PTHR35535">
    <property type="entry name" value="HEAT SHOCK PROTEIN HSLJ"/>
    <property type="match status" value="1"/>
</dbReference>
<dbReference type="InterPro" id="IPR005184">
    <property type="entry name" value="DUF306_Meta_HslJ"/>
</dbReference>
<comment type="caution">
    <text evidence="3">The sequence shown here is derived from an EMBL/GenBank/DDBJ whole genome shotgun (WGS) entry which is preliminary data.</text>
</comment>
<dbReference type="Proteomes" id="UP000003612">
    <property type="component" value="Unassembled WGS sequence"/>
</dbReference>
<gene>
    <name evidence="3" type="ORF">HMPREF0604_00519</name>
</gene>
<keyword evidence="1" id="KW-0732">Signal</keyword>
<dbReference type="PANTHER" id="PTHR35535:SF2">
    <property type="entry name" value="DUF306 DOMAIN-CONTAINING PROTEIN"/>
    <property type="match status" value="1"/>
</dbReference>
<dbReference type="Gene3D" id="2.40.128.270">
    <property type="match status" value="1"/>
</dbReference>
<feature type="chain" id="PRO_5045077134" description="DUF306 domain-containing protein" evidence="1">
    <location>
        <begin position="30"/>
        <end position="161"/>
    </location>
</feature>
<dbReference type="EMBL" id="ACRG01000004">
    <property type="protein sequence ID" value="EFV81064.1"/>
    <property type="molecule type" value="Genomic_DNA"/>
</dbReference>
<name>A0ABN0CCJ0_NEIMU</name>
<evidence type="ECO:0000256" key="1">
    <source>
        <dbReference type="SAM" id="SignalP"/>
    </source>
</evidence>
<dbReference type="InterPro" id="IPR038670">
    <property type="entry name" value="HslJ-like_sf"/>
</dbReference>
<protein>
    <recommendedName>
        <fullName evidence="2">DUF306 domain-containing protein</fullName>
    </recommendedName>
</protein>
<keyword evidence="4" id="KW-1185">Reference proteome</keyword>
<feature type="signal peptide" evidence="1">
    <location>
        <begin position="1"/>
        <end position="29"/>
    </location>
</feature>
<evidence type="ECO:0000259" key="2">
    <source>
        <dbReference type="Pfam" id="PF03724"/>
    </source>
</evidence>
<dbReference type="Pfam" id="PF03724">
    <property type="entry name" value="META"/>
    <property type="match status" value="1"/>
</dbReference>
<proteinExistence type="predicted"/>
<evidence type="ECO:0000313" key="3">
    <source>
        <dbReference type="EMBL" id="EFV81064.1"/>
    </source>
</evidence>
<reference evidence="3 4" key="1">
    <citation type="submission" date="2010-12" db="EMBL/GenBank/DDBJ databases">
        <title>The Genome Sequence of Neisseria mucosa strain C102.</title>
        <authorList>
            <consortium name="The Broad Institute Genome Sequencing Platform"/>
            <person name="Earl A."/>
            <person name="Ward D."/>
            <person name="Feldgarden M."/>
            <person name="Gevers D."/>
            <person name="Sibley C.D."/>
            <person name="Field T.R."/>
            <person name="Grinwis M."/>
            <person name="Eshaghurshan C.S."/>
            <person name="Surette M."/>
            <person name="Young S.K."/>
            <person name="Zeng Q."/>
            <person name="Gargeya S."/>
            <person name="Fitzgerald M."/>
            <person name="Haas B."/>
            <person name="Abouelleil A."/>
            <person name="Alvarado L."/>
            <person name="Arachchi H.M."/>
            <person name="Berlin A."/>
            <person name="Brown A."/>
            <person name="Chapman S.B."/>
            <person name="Chen Z."/>
            <person name="Dunbar C."/>
            <person name="Freedman E."/>
            <person name="Gearin G."/>
            <person name="Gellesch M."/>
            <person name="Goldberg J."/>
            <person name="Griggs A."/>
            <person name="Gujja S."/>
            <person name="Heilman E."/>
            <person name="Heiman D."/>
            <person name="Howarth C."/>
            <person name="Larson L."/>
            <person name="Lui A."/>
            <person name="MacDonald P.J.P."/>
            <person name="Mehta T."/>
            <person name="Montmayeur A."/>
            <person name="Murphy C."/>
            <person name="Neiman D."/>
            <person name="Pearson M."/>
            <person name="Priest M."/>
            <person name="Roberts A."/>
            <person name="Saif S."/>
            <person name="Shea T."/>
            <person name="Shenoy N."/>
            <person name="Sisk P."/>
            <person name="Stolte C."/>
            <person name="Sykes S."/>
            <person name="White J."/>
            <person name="Yandava C."/>
            <person name="Nusbaum C."/>
            <person name="Birren B."/>
        </authorList>
    </citation>
    <scope>NUCLEOTIDE SEQUENCE [LARGE SCALE GENOMIC DNA]</scope>
    <source>
        <strain evidence="3 4">C102</strain>
    </source>
</reference>
<sequence>MVFQTAFSNKLGMDMKTLFGALMSMVVLAACTSPSASQAEQASKVQVQTQQMAQPTLAAKWRVVAFNKFTEKELAGTDAYLDLSEMPKAYGKMGCNGMMFQANTIGSDKIDFGHIAVNMMLCEDMKLEDAFLRKQSVWNYRFDGNDLILEQKGISIRLRRE</sequence>
<evidence type="ECO:0000313" key="4">
    <source>
        <dbReference type="Proteomes" id="UP000003612"/>
    </source>
</evidence>